<keyword evidence="3" id="KW-1185">Reference proteome</keyword>
<proteinExistence type="predicted"/>
<dbReference type="EMBL" id="BTCM01000006">
    <property type="protein sequence ID" value="GMK58670.1"/>
    <property type="molecule type" value="Genomic_DNA"/>
</dbReference>
<protein>
    <submittedName>
        <fullName evidence="2">Uncharacterized protein</fullName>
    </submittedName>
</protein>
<evidence type="ECO:0000313" key="3">
    <source>
        <dbReference type="Proteomes" id="UP001222932"/>
    </source>
</evidence>
<dbReference type="AlphaFoldDB" id="A0AAD3YD00"/>
<comment type="caution">
    <text evidence="2">The sequence shown here is derived from an EMBL/GenBank/DDBJ whole genome shotgun (WGS) entry which is preliminary data.</text>
</comment>
<dbReference type="Proteomes" id="UP001222932">
    <property type="component" value="Unassembled WGS sequence"/>
</dbReference>
<feature type="compositionally biased region" description="Low complexity" evidence="1">
    <location>
        <begin position="36"/>
        <end position="62"/>
    </location>
</feature>
<feature type="region of interest" description="Disordered" evidence="1">
    <location>
        <begin position="1"/>
        <end position="83"/>
    </location>
</feature>
<sequence>MQSLLGRRPRPTDFVQDDKRKRRRLVDRVQRPLPSPANSTPSTAASITTPRTSPATTTTALPYLPPSPPSNSTSNSTPPKRSQTFPHAVLAAGQIRLLSASDLATDSLGAYAAVREAIAAASPGAGGLKALQAILAQGPIAGERNFTITRQALAALNLPLAPASVTVALGLPRAERGGASKMALPFFFASHDGLAGLFTAMRAGLGALSGLLDAAQLARTRAWLRGRSVPAPPEGGMAAYGLVLDGQAELWVMTHRPYYLARAWTGKLGTPEFAGVLANILGARERANFVAQCLQTIKEGREALKSANEQPFDTWWRGNGGDTPARTFERRLAGVGLADGAARVVAWVRAQDAQLYLPPDHE</sequence>
<reference evidence="2" key="1">
    <citation type="journal article" date="2023" name="BMC Genomics">
        <title>Chromosome-level genome assemblies of Cutaneotrichosporon spp. (Trichosporonales, Basidiomycota) reveal imbalanced evolution between nucleotide sequences and chromosome synteny.</title>
        <authorList>
            <person name="Kobayashi Y."/>
            <person name="Kayamori A."/>
            <person name="Aoki K."/>
            <person name="Shiwa Y."/>
            <person name="Matsutani M."/>
            <person name="Fujita N."/>
            <person name="Sugita T."/>
            <person name="Iwasaki W."/>
            <person name="Tanaka N."/>
            <person name="Takashima M."/>
        </authorList>
    </citation>
    <scope>NUCLEOTIDE SEQUENCE</scope>
    <source>
        <strain evidence="2">HIS016</strain>
    </source>
</reference>
<gene>
    <name evidence="2" type="ORF">CspeluHIS016_0601120</name>
</gene>
<evidence type="ECO:0000313" key="2">
    <source>
        <dbReference type="EMBL" id="GMK58670.1"/>
    </source>
</evidence>
<name>A0AAD3YD00_9TREE</name>
<feature type="compositionally biased region" description="Low complexity" evidence="1">
    <location>
        <begin position="70"/>
        <end position="79"/>
    </location>
</feature>
<accession>A0AAD3YD00</accession>
<organism evidence="2 3">
    <name type="scientific">Cutaneotrichosporon spelunceum</name>
    <dbReference type="NCBI Taxonomy" id="1672016"/>
    <lineage>
        <taxon>Eukaryota</taxon>
        <taxon>Fungi</taxon>
        <taxon>Dikarya</taxon>
        <taxon>Basidiomycota</taxon>
        <taxon>Agaricomycotina</taxon>
        <taxon>Tremellomycetes</taxon>
        <taxon>Trichosporonales</taxon>
        <taxon>Trichosporonaceae</taxon>
        <taxon>Cutaneotrichosporon</taxon>
    </lineage>
</organism>
<evidence type="ECO:0000256" key="1">
    <source>
        <dbReference type="SAM" id="MobiDB-lite"/>
    </source>
</evidence>
<reference evidence="2" key="2">
    <citation type="submission" date="2023-06" db="EMBL/GenBank/DDBJ databases">
        <authorList>
            <person name="Kobayashi Y."/>
            <person name="Kayamori A."/>
            <person name="Aoki K."/>
            <person name="Shiwa Y."/>
            <person name="Fujita N."/>
            <person name="Sugita T."/>
            <person name="Iwasaki W."/>
            <person name="Tanaka N."/>
            <person name="Takashima M."/>
        </authorList>
    </citation>
    <scope>NUCLEOTIDE SEQUENCE</scope>
    <source>
        <strain evidence="2">HIS016</strain>
    </source>
</reference>